<dbReference type="InterPro" id="IPR036390">
    <property type="entry name" value="WH_DNA-bd_sf"/>
</dbReference>
<proteinExistence type="predicted"/>
<dbReference type="Proteomes" id="UP001501294">
    <property type="component" value="Unassembled WGS sequence"/>
</dbReference>
<dbReference type="SUPFAM" id="SSF46785">
    <property type="entry name" value="Winged helix' DNA-binding domain"/>
    <property type="match status" value="1"/>
</dbReference>
<protein>
    <submittedName>
        <fullName evidence="1">Transcriptional regulator</fullName>
    </submittedName>
</protein>
<organism evidence="1 2">
    <name type="scientific">Kangiella taiwanensis</name>
    <dbReference type="NCBI Taxonomy" id="1079179"/>
    <lineage>
        <taxon>Bacteria</taxon>
        <taxon>Pseudomonadati</taxon>
        <taxon>Pseudomonadota</taxon>
        <taxon>Gammaproteobacteria</taxon>
        <taxon>Kangiellales</taxon>
        <taxon>Kangiellaceae</taxon>
        <taxon>Kangiella</taxon>
    </lineage>
</organism>
<keyword evidence="2" id="KW-1185">Reference proteome</keyword>
<gene>
    <name evidence="1" type="ORF">GCM10023150_19320</name>
</gene>
<evidence type="ECO:0000313" key="1">
    <source>
        <dbReference type="EMBL" id="GAA4352027.1"/>
    </source>
</evidence>
<reference evidence="2" key="1">
    <citation type="journal article" date="2019" name="Int. J. Syst. Evol. Microbiol.">
        <title>The Global Catalogue of Microorganisms (GCM) 10K type strain sequencing project: providing services to taxonomists for standard genome sequencing and annotation.</title>
        <authorList>
            <consortium name="The Broad Institute Genomics Platform"/>
            <consortium name="The Broad Institute Genome Sequencing Center for Infectious Disease"/>
            <person name="Wu L."/>
            <person name="Ma J."/>
        </authorList>
    </citation>
    <scope>NUCLEOTIDE SEQUENCE [LARGE SCALE GENOMIC DNA]</scope>
    <source>
        <strain evidence="2">JCM 17727</strain>
    </source>
</reference>
<evidence type="ECO:0000313" key="2">
    <source>
        <dbReference type="Proteomes" id="UP001501294"/>
    </source>
</evidence>
<sequence>MPKVHDKTSSQSNKERILYLLKTRGELTATVLSQLLNMTMMGARQLLQDLEAQQLVSSEKRAEGRGRPKLFWRLSDKGHGRFPDRHSDLTLSLISGISEALGPEAMEKLIAIREEQSLQLYLDRVTPQPDLRAKVFELAAIRSEEGYMADVEVVDDGFLLIENHCPICAAAQVCQGFCRSELSIFKQCLVAEVERVEYLLDGARRCAYKITP</sequence>
<dbReference type="RefSeq" id="WP_223579703.1">
    <property type="nucleotide sequence ID" value="NZ_BAABFU010000003.1"/>
</dbReference>
<name>A0ABP8I5U4_9GAMM</name>
<dbReference type="InterPro" id="IPR036388">
    <property type="entry name" value="WH-like_DNA-bd_sf"/>
</dbReference>
<accession>A0ABP8I5U4</accession>
<dbReference type="Gene3D" id="1.10.10.10">
    <property type="entry name" value="Winged helix-like DNA-binding domain superfamily/Winged helix DNA-binding domain"/>
    <property type="match status" value="1"/>
</dbReference>
<comment type="caution">
    <text evidence="1">The sequence shown here is derived from an EMBL/GenBank/DDBJ whole genome shotgun (WGS) entry which is preliminary data.</text>
</comment>
<dbReference type="EMBL" id="BAABFU010000003">
    <property type="protein sequence ID" value="GAA4352027.1"/>
    <property type="molecule type" value="Genomic_DNA"/>
</dbReference>